<gene>
    <name evidence="3" type="ORF">OJ997_10025</name>
</gene>
<dbReference type="AlphaFoldDB" id="A0A9X3N6G1"/>
<dbReference type="Proteomes" id="UP001147653">
    <property type="component" value="Unassembled WGS sequence"/>
</dbReference>
<sequence>MGGTGTVGAEAARELTDRGHGVRVLSRHAEAYPVDLSTGEGLARALDGVDVVVDAANGSKKVLLEGTERLLRAELDAGVKHHVGVSIVGIDRVGGPYYKLKLAQEAAIRGGGVPWTIVRATQFHPFLAQAFTKSAKLGILPSVSAPLQPVDPREVGRALADTAEAEPSLEITQFAGPEVVSARELARRWRAATGSHAVPVRLPATRALRAGALTNPGAWKGSVTFDAWLAS</sequence>
<proteinExistence type="predicted"/>
<dbReference type="RefSeq" id="WP_270024943.1">
    <property type="nucleotide sequence ID" value="NZ_JAPDDP010000014.1"/>
</dbReference>
<dbReference type="Pfam" id="PF13460">
    <property type="entry name" value="NAD_binding_10"/>
    <property type="match status" value="1"/>
</dbReference>
<organism evidence="3 4">
    <name type="scientific">Solirubrobacter phytolaccae</name>
    <dbReference type="NCBI Taxonomy" id="1404360"/>
    <lineage>
        <taxon>Bacteria</taxon>
        <taxon>Bacillati</taxon>
        <taxon>Actinomycetota</taxon>
        <taxon>Thermoleophilia</taxon>
        <taxon>Solirubrobacterales</taxon>
        <taxon>Solirubrobacteraceae</taxon>
        <taxon>Solirubrobacter</taxon>
    </lineage>
</organism>
<dbReference type="EMBL" id="JAPDDP010000014">
    <property type="protein sequence ID" value="MDA0180628.1"/>
    <property type="molecule type" value="Genomic_DNA"/>
</dbReference>
<evidence type="ECO:0000313" key="3">
    <source>
        <dbReference type="EMBL" id="MDA0180628.1"/>
    </source>
</evidence>
<accession>A0A9X3N6G1</accession>
<dbReference type="InterPro" id="IPR016040">
    <property type="entry name" value="NAD(P)-bd_dom"/>
</dbReference>
<feature type="domain" description="NAD(P)-binding" evidence="2">
    <location>
        <begin position="2"/>
        <end position="122"/>
    </location>
</feature>
<keyword evidence="1" id="KW-0521">NADP</keyword>
<evidence type="ECO:0000259" key="2">
    <source>
        <dbReference type="Pfam" id="PF13460"/>
    </source>
</evidence>
<dbReference type="PANTHER" id="PTHR42748">
    <property type="entry name" value="NITROGEN METABOLITE REPRESSION PROTEIN NMRA FAMILY MEMBER"/>
    <property type="match status" value="1"/>
</dbReference>
<name>A0A9X3N6G1_9ACTN</name>
<dbReference type="InterPro" id="IPR051164">
    <property type="entry name" value="NmrA-like_oxidored"/>
</dbReference>
<reference evidence="3" key="1">
    <citation type="submission" date="2022-10" db="EMBL/GenBank/DDBJ databases">
        <title>The WGS of Solirubrobacter phytolaccae KCTC 29190.</title>
        <authorList>
            <person name="Jiang Z."/>
        </authorList>
    </citation>
    <scope>NUCLEOTIDE SEQUENCE</scope>
    <source>
        <strain evidence="3">KCTC 29190</strain>
    </source>
</reference>
<evidence type="ECO:0000256" key="1">
    <source>
        <dbReference type="ARBA" id="ARBA00022857"/>
    </source>
</evidence>
<protein>
    <submittedName>
        <fullName evidence="3">NAD(P)H-binding protein</fullName>
    </submittedName>
</protein>
<evidence type="ECO:0000313" key="4">
    <source>
        <dbReference type="Proteomes" id="UP001147653"/>
    </source>
</evidence>
<dbReference type="Gene3D" id="3.40.50.720">
    <property type="entry name" value="NAD(P)-binding Rossmann-like Domain"/>
    <property type="match status" value="1"/>
</dbReference>
<dbReference type="SUPFAM" id="SSF51735">
    <property type="entry name" value="NAD(P)-binding Rossmann-fold domains"/>
    <property type="match status" value="1"/>
</dbReference>
<keyword evidence="4" id="KW-1185">Reference proteome</keyword>
<dbReference type="InterPro" id="IPR036291">
    <property type="entry name" value="NAD(P)-bd_dom_sf"/>
</dbReference>
<comment type="caution">
    <text evidence="3">The sequence shown here is derived from an EMBL/GenBank/DDBJ whole genome shotgun (WGS) entry which is preliminary data.</text>
</comment>
<dbReference type="PANTHER" id="PTHR42748:SF3">
    <property type="entry name" value="BLL4366 PROTEIN"/>
    <property type="match status" value="1"/>
</dbReference>